<feature type="region of interest" description="Disordered" evidence="1">
    <location>
        <begin position="168"/>
        <end position="187"/>
    </location>
</feature>
<evidence type="ECO:0000256" key="1">
    <source>
        <dbReference type="SAM" id="MobiDB-lite"/>
    </source>
</evidence>
<feature type="transmembrane region" description="Helical" evidence="2">
    <location>
        <begin position="12"/>
        <end position="35"/>
    </location>
</feature>
<dbReference type="EMBL" id="LBUU01000008">
    <property type="protein sequence ID" value="KKQ69891.1"/>
    <property type="molecule type" value="Genomic_DNA"/>
</dbReference>
<evidence type="ECO:0000256" key="2">
    <source>
        <dbReference type="SAM" id="Phobius"/>
    </source>
</evidence>
<organism evidence="3 4">
    <name type="scientific">Candidatus Falkowbacteria bacterium GW2011_GWE1_38_31</name>
    <dbReference type="NCBI Taxonomy" id="1618638"/>
    <lineage>
        <taxon>Bacteria</taxon>
        <taxon>Candidatus Falkowiibacteriota</taxon>
    </lineage>
</organism>
<keyword evidence="2" id="KW-0472">Membrane</keyword>
<protein>
    <recommendedName>
        <fullName evidence="5">Prepilin-type N-terminal cleavage/methylation domain-containing protein</fullName>
    </recommendedName>
</protein>
<gene>
    <name evidence="3" type="ORF">US91_C0008G0011</name>
</gene>
<name>A0A0G0MYB1_9BACT</name>
<proteinExistence type="predicted"/>
<reference evidence="3 4" key="1">
    <citation type="journal article" date="2015" name="Nature">
        <title>rRNA introns, odd ribosomes, and small enigmatic genomes across a large radiation of phyla.</title>
        <authorList>
            <person name="Brown C.T."/>
            <person name="Hug L.A."/>
            <person name="Thomas B.C."/>
            <person name="Sharon I."/>
            <person name="Castelle C.J."/>
            <person name="Singh A."/>
            <person name="Wilkins M.J."/>
            <person name="Williams K.H."/>
            <person name="Banfield J.F."/>
        </authorList>
    </citation>
    <scope>NUCLEOTIDE SEQUENCE [LARGE SCALE GENOMIC DNA]</scope>
</reference>
<keyword evidence="2" id="KW-0812">Transmembrane</keyword>
<comment type="caution">
    <text evidence="3">The sequence shown here is derived from an EMBL/GenBank/DDBJ whole genome shotgun (WGS) entry which is preliminary data.</text>
</comment>
<evidence type="ECO:0008006" key="5">
    <source>
        <dbReference type="Google" id="ProtNLM"/>
    </source>
</evidence>
<evidence type="ECO:0000313" key="4">
    <source>
        <dbReference type="Proteomes" id="UP000034022"/>
    </source>
</evidence>
<dbReference type="AlphaFoldDB" id="A0A0G0MYB1"/>
<evidence type="ECO:0000313" key="3">
    <source>
        <dbReference type="EMBL" id="KKQ69891.1"/>
    </source>
</evidence>
<sequence>MQKKPIKTQTGTSLIEIMLTISIFIILGALTLNIFKSTVEAQKSAIAGQNTQENLRYLFEIMSKEIRSAIIMNKDCNGASDKEIYFTTGTGVNGHLFFKNKEGQCVEYYLNNNKLEIKRDADVLPVTPNDIEITKLDFVVTDNVNNPSPPRTIQSRVTIKIETEAVNAGSHSQPTVMQTTVSSRHYE</sequence>
<feature type="compositionally biased region" description="Polar residues" evidence="1">
    <location>
        <begin position="169"/>
        <end position="187"/>
    </location>
</feature>
<dbReference type="Proteomes" id="UP000034022">
    <property type="component" value="Unassembled WGS sequence"/>
</dbReference>
<keyword evidence="2" id="KW-1133">Transmembrane helix</keyword>
<accession>A0A0G0MYB1</accession>